<dbReference type="InterPro" id="IPR008780">
    <property type="entry name" value="Plasmodium_Vir"/>
</dbReference>
<feature type="region of interest" description="Disordered" evidence="1">
    <location>
        <begin position="179"/>
        <end position="200"/>
    </location>
</feature>
<protein>
    <submittedName>
        <fullName evidence="2">PIR Superfamily Protein</fullName>
    </submittedName>
</protein>
<dbReference type="Pfam" id="PF05795">
    <property type="entry name" value="Plasmodium_Vir"/>
    <property type="match status" value="2"/>
</dbReference>
<evidence type="ECO:0000313" key="2">
    <source>
        <dbReference type="EMBL" id="SBS93812.1"/>
    </source>
</evidence>
<reference evidence="3" key="1">
    <citation type="submission" date="2016-05" db="EMBL/GenBank/DDBJ databases">
        <authorList>
            <person name="Naeem Raeece"/>
        </authorList>
    </citation>
    <scope>NUCLEOTIDE SEQUENCE [LARGE SCALE GENOMIC DNA]</scope>
</reference>
<dbReference type="Proteomes" id="UP000078560">
    <property type="component" value="Unassembled WGS sequence"/>
</dbReference>
<dbReference type="AlphaFoldDB" id="A0A1A8WNG7"/>
<evidence type="ECO:0000313" key="3">
    <source>
        <dbReference type="Proteomes" id="UP000078560"/>
    </source>
</evidence>
<name>A0A1A8WNG7_PLAOA</name>
<organism evidence="2 3">
    <name type="scientific">Plasmodium ovale curtisi</name>
    <dbReference type="NCBI Taxonomy" id="864141"/>
    <lineage>
        <taxon>Eukaryota</taxon>
        <taxon>Sar</taxon>
        <taxon>Alveolata</taxon>
        <taxon>Apicomplexa</taxon>
        <taxon>Aconoidasida</taxon>
        <taxon>Haemosporida</taxon>
        <taxon>Plasmodiidae</taxon>
        <taxon>Plasmodium</taxon>
        <taxon>Plasmodium (Plasmodium)</taxon>
    </lineage>
</organism>
<sequence>MSNIRIYLIIVKIVIQKRKELYDYYVHYDTLSMMGKHFDDKCEYYQKIETKKLLYKHFENECLSNASNCFELYEKCSDYNPDKVLSTLQCHNKIVEETATETVRGEQQDLSQEQEPRAHAPGSGVPRHTSGPYTELPQENSDIGRKFGHSVLGVAPALSTATALYRYTPVGSWVRKLGGHNSNSVSDMDEFSSYTQESEDMFSNNSANYISHQPI</sequence>
<dbReference type="EMBL" id="FLQU01001620">
    <property type="protein sequence ID" value="SBS93812.1"/>
    <property type="molecule type" value="Genomic_DNA"/>
</dbReference>
<feature type="compositionally biased region" description="Polar residues" evidence="1">
    <location>
        <begin position="180"/>
        <end position="200"/>
    </location>
</feature>
<gene>
    <name evidence="2" type="ORF">POVCU2_0083760</name>
</gene>
<accession>A0A1A8WNG7</accession>
<evidence type="ECO:0000256" key="1">
    <source>
        <dbReference type="SAM" id="MobiDB-lite"/>
    </source>
</evidence>
<feature type="region of interest" description="Disordered" evidence="1">
    <location>
        <begin position="101"/>
        <end position="142"/>
    </location>
</feature>
<proteinExistence type="predicted"/>